<evidence type="ECO:0000313" key="2">
    <source>
        <dbReference type="EMBL" id="EMY61108.1"/>
    </source>
</evidence>
<dbReference type="Proteomes" id="UP000012371">
    <property type="component" value="Unassembled WGS sequence"/>
</dbReference>
<feature type="transmembrane region" description="Helical" evidence="1">
    <location>
        <begin position="180"/>
        <end position="204"/>
    </location>
</feature>
<feature type="transmembrane region" description="Helical" evidence="1">
    <location>
        <begin position="328"/>
        <end position="349"/>
    </location>
</feature>
<organism evidence="2 3">
    <name type="scientific">Leptospira terpstrae serovar Hualin str. LT 11-33 = ATCC 700639</name>
    <dbReference type="NCBI Taxonomy" id="1257025"/>
    <lineage>
        <taxon>Bacteria</taxon>
        <taxon>Pseudomonadati</taxon>
        <taxon>Spirochaetota</taxon>
        <taxon>Spirochaetia</taxon>
        <taxon>Leptospirales</taxon>
        <taxon>Leptospiraceae</taxon>
        <taxon>Leptospira</taxon>
    </lineage>
</organism>
<dbReference type="EMBL" id="AOGW02000010">
    <property type="protein sequence ID" value="EMY61108.1"/>
    <property type="molecule type" value="Genomic_DNA"/>
</dbReference>
<name>N1VRL9_9LEPT</name>
<reference evidence="2" key="1">
    <citation type="submission" date="2013-03" db="EMBL/GenBank/DDBJ databases">
        <authorList>
            <person name="Harkins D.M."/>
            <person name="Durkin A.S."/>
            <person name="Brinkac L.M."/>
            <person name="Haft D.H."/>
            <person name="Selengut J.D."/>
            <person name="Sanka R."/>
            <person name="DePew J."/>
            <person name="Purushe J."/>
            <person name="Hartskeerl R.A."/>
            <person name="Ahmed A."/>
            <person name="van der Linden H."/>
            <person name="Goris M.G.A."/>
            <person name="Vinetz J.M."/>
            <person name="Sutton G.G."/>
            <person name="Nierman W.C."/>
            <person name="Fouts D.E."/>
        </authorList>
    </citation>
    <scope>NUCLEOTIDE SEQUENCE [LARGE SCALE GENOMIC DNA]</scope>
    <source>
        <strain evidence="2">LT 11-33</strain>
    </source>
</reference>
<keyword evidence="1" id="KW-1133">Transmembrane helix</keyword>
<feature type="transmembrane region" description="Helical" evidence="1">
    <location>
        <begin position="9"/>
        <end position="37"/>
    </location>
</feature>
<gene>
    <name evidence="2" type="ORF">LEP1GSC203_1265</name>
</gene>
<protein>
    <submittedName>
        <fullName evidence="2">Membrane protein</fullName>
    </submittedName>
</protein>
<feature type="transmembrane region" description="Helical" evidence="1">
    <location>
        <begin position="117"/>
        <end position="140"/>
    </location>
</feature>
<dbReference type="AlphaFoldDB" id="N1VRL9"/>
<dbReference type="OrthoDB" id="330621at2"/>
<comment type="caution">
    <text evidence="2">The sequence shown here is derived from an EMBL/GenBank/DDBJ whole genome shotgun (WGS) entry which is preliminary data.</text>
</comment>
<feature type="transmembrane region" description="Helical" evidence="1">
    <location>
        <begin position="269"/>
        <end position="290"/>
    </location>
</feature>
<sequence length="495" mass="58155">MNSINKSKIFYISGVVASVCIPILLFINNIFAEWWLIDDHELFSFLGTIKNHYSFADFISILLEKTEVGRFAETSRFRPSYFILRLVELYLYGLNPTVFYVARLLVSILFSVALYQFLYRFLSVFVSLALVLVVWSYPFWGDVFSRMGPAEIYGSLGLAFLLFSYSVPRLKIEISSFLRVVGLLVLVGAKENFIIFVLVSFYELTKLFYYRERKVYLYFFEVLPILYTFYIVLSLYGFYSTNSEDIYGNSTSIHDRLNLYSGLFREQNFFVLSFILIVLSTFVVTTKGFLRSCRKIIIFISFCSAHYLFNFVFYHAKWPTGMRYDFPAVFLVPIMVVLFLNVILNHYHFPHKKQILVLLFVSLYWLDLSGLKINLKSSFENRRRTVAFSTFLNGAVTSFKENPDKDIVIRIASAWDYEPYFSLMVFFKYYDLKNRIFLRIDSIPNKTVFESQLLDVLSKLENLNVRPKNNCLVFSFADLKSRSFCKSQEDRIVPW</sequence>
<accession>N1VRL9</accession>
<keyword evidence="1" id="KW-0812">Transmembrane</keyword>
<keyword evidence="1" id="KW-0472">Membrane</keyword>
<dbReference type="RefSeq" id="WP_002973770.1">
    <property type="nucleotide sequence ID" value="NZ_AOGW02000010.1"/>
</dbReference>
<evidence type="ECO:0000313" key="3">
    <source>
        <dbReference type="Proteomes" id="UP000012371"/>
    </source>
</evidence>
<evidence type="ECO:0000256" key="1">
    <source>
        <dbReference type="SAM" id="Phobius"/>
    </source>
</evidence>
<feature type="transmembrane region" description="Helical" evidence="1">
    <location>
        <begin position="296"/>
        <end position="316"/>
    </location>
</feature>
<feature type="transmembrane region" description="Helical" evidence="1">
    <location>
        <begin position="152"/>
        <end position="168"/>
    </location>
</feature>
<feature type="transmembrane region" description="Helical" evidence="1">
    <location>
        <begin position="355"/>
        <end position="375"/>
    </location>
</feature>
<proteinExistence type="predicted"/>
<feature type="transmembrane region" description="Helical" evidence="1">
    <location>
        <begin position="89"/>
        <end position="110"/>
    </location>
</feature>
<feature type="transmembrane region" description="Helical" evidence="1">
    <location>
        <begin position="216"/>
        <end position="239"/>
    </location>
</feature>
<keyword evidence="3" id="KW-1185">Reference proteome</keyword>
<dbReference type="STRING" id="1257025.LEP1GSC203_1265"/>